<keyword evidence="1" id="KW-0472">Membrane</keyword>
<keyword evidence="1" id="KW-1133">Transmembrane helix</keyword>
<organism evidence="2 3">
    <name type="scientific">Minwuia thermotolerans</name>
    <dbReference type="NCBI Taxonomy" id="2056226"/>
    <lineage>
        <taxon>Bacteria</taxon>
        <taxon>Pseudomonadati</taxon>
        <taxon>Pseudomonadota</taxon>
        <taxon>Alphaproteobacteria</taxon>
        <taxon>Minwuiales</taxon>
        <taxon>Minwuiaceae</taxon>
        <taxon>Minwuia</taxon>
    </lineage>
</organism>
<proteinExistence type="predicted"/>
<dbReference type="AlphaFoldDB" id="A0A2M9G6L3"/>
<keyword evidence="3" id="KW-1185">Reference proteome</keyword>
<accession>A0A2M9G6L3</accession>
<comment type="caution">
    <text evidence="2">The sequence shown here is derived from an EMBL/GenBank/DDBJ whole genome shotgun (WGS) entry which is preliminary data.</text>
</comment>
<dbReference type="RefSeq" id="WP_109793784.1">
    <property type="nucleotide sequence ID" value="NZ_PHIG01000005.1"/>
</dbReference>
<sequence>MELGVDAILVIAALAGVGLLCGFAVMRRRAARERRRQQELRSPEQQFRQIIEHFNRLDQSLGADNLPGGRG</sequence>
<dbReference type="Proteomes" id="UP000229498">
    <property type="component" value="Unassembled WGS sequence"/>
</dbReference>
<reference evidence="2 3" key="1">
    <citation type="submission" date="2017-11" db="EMBL/GenBank/DDBJ databases">
        <title>Draft genome sequence of Rhizobiales bacterium SY3-13.</title>
        <authorList>
            <person name="Sun C."/>
        </authorList>
    </citation>
    <scope>NUCLEOTIDE SEQUENCE [LARGE SCALE GENOMIC DNA]</scope>
    <source>
        <strain evidence="2 3">SY3-13</strain>
    </source>
</reference>
<name>A0A2M9G6L3_9PROT</name>
<evidence type="ECO:0000256" key="1">
    <source>
        <dbReference type="SAM" id="Phobius"/>
    </source>
</evidence>
<keyword evidence="1" id="KW-0812">Transmembrane</keyword>
<gene>
    <name evidence="2" type="ORF">CVT23_01370</name>
</gene>
<evidence type="ECO:0000313" key="2">
    <source>
        <dbReference type="EMBL" id="PJK31358.1"/>
    </source>
</evidence>
<protein>
    <submittedName>
        <fullName evidence="2">Uncharacterized protein</fullName>
    </submittedName>
</protein>
<feature type="transmembrane region" description="Helical" evidence="1">
    <location>
        <begin position="6"/>
        <end position="26"/>
    </location>
</feature>
<dbReference type="EMBL" id="PHIG01000005">
    <property type="protein sequence ID" value="PJK31358.1"/>
    <property type="molecule type" value="Genomic_DNA"/>
</dbReference>
<evidence type="ECO:0000313" key="3">
    <source>
        <dbReference type="Proteomes" id="UP000229498"/>
    </source>
</evidence>